<keyword evidence="6 8" id="KW-1133">Transmembrane helix</keyword>
<dbReference type="AlphaFoldDB" id="A0A5C0XMA6"/>
<reference evidence="10 11" key="1">
    <citation type="submission" date="2017-08" db="EMBL/GenBank/DDBJ databases">
        <title>Resequencing and Reannotation of the genome of Pyrococcus furiosus type strain DSM3638.</title>
        <authorList>
            <person name="Reichelt R.M."/>
            <person name="Bunk B."/>
        </authorList>
    </citation>
    <scope>NUCLEOTIDE SEQUENCE [LARGE SCALE GENOMIC DNA]</scope>
    <source>
        <strain evidence="10 11">DSM 3638</strain>
    </source>
</reference>
<evidence type="ECO:0000256" key="3">
    <source>
        <dbReference type="ARBA" id="ARBA00022676"/>
    </source>
</evidence>
<feature type="transmembrane region" description="Helical" evidence="8">
    <location>
        <begin position="201"/>
        <end position="218"/>
    </location>
</feature>
<dbReference type="GeneID" id="41711831"/>
<dbReference type="EMBL" id="CP023154">
    <property type="protein sequence ID" value="QEK77779.1"/>
    <property type="molecule type" value="Genomic_DNA"/>
</dbReference>
<evidence type="ECO:0000256" key="7">
    <source>
        <dbReference type="ARBA" id="ARBA00023136"/>
    </source>
</evidence>
<dbReference type="InterPro" id="IPR038731">
    <property type="entry name" value="RgtA/B/C-like"/>
</dbReference>
<keyword evidence="7 8" id="KW-0472">Membrane</keyword>
<evidence type="ECO:0000256" key="8">
    <source>
        <dbReference type="SAM" id="Phobius"/>
    </source>
</evidence>
<dbReference type="Proteomes" id="UP000324354">
    <property type="component" value="Chromosome"/>
</dbReference>
<evidence type="ECO:0000259" key="9">
    <source>
        <dbReference type="Pfam" id="PF13231"/>
    </source>
</evidence>
<keyword evidence="3" id="KW-0328">Glycosyltransferase</keyword>
<keyword evidence="5 8" id="KW-0812">Transmembrane</keyword>
<feature type="transmembrane region" description="Helical" evidence="8">
    <location>
        <begin position="83"/>
        <end position="100"/>
    </location>
</feature>
<dbReference type="Pfam" id="PF13231">
    <property type="entry name" value="PMT_2"/>
    <property type="match status" value="1"/>
</dbReference>
<protein>
    <submittedName>
        <fullName evidence="10">Glycosyltransferase</fullName>
    </submittedName>
</protein>
<keyword evidence="4 10" id="KW-0808">Transferase</keyword>
<proteinExistence type="predicted"/>
<accession>A0A5C0XMA6</accession>
<evidence type="ECO:0000256" key="4">
    <source>
        <dbReference type="ARBA" id="ARBA00022679"/>
    </source>
</evidence>
<evidence type="ECO:0000256" key="5">
    <source>
        <dbReference type="ARBA" id="ARBA00022692"/>
    </source>
</evidence>
<sequence length="461" mass="53317">MKDKIRLLAVVIPLIIGILTFPPNSTLTYDGALYINIARSIARGEGFTYQGVYMMYRPPLYPYTLSLFFKFLPYDFHLPASRIISLLFYTLTALLTYEIGKMLLGSRKFGIIASLLYVFNPLAFTMAKRTLVHSEFTFFFTLSMYLFYLGERENRELYTVLSFFFAGLTILARYTGLVILGVFVVYLYLTREWNWIKERRYIIGLLILLLTLSPWLYLGHLHYGGAFRPFKIASRVVTLDKPVSTFEFFELLVKDIGYIPLFLLALGIFFTKRNEKGLLVLSWFFVGLMGILTVTHKETRFITFTTPAMALIMAKGIQGVVEKTKNIPHKAIFEGIGVGVILILLFNASYNLQEFWNKTGRGETEVLSWASKNYNARTVLVTPYLYTYAGYFFPESKVEMITERNYNEVVEKIKQGYYDLVIIKGGTIILEGERLKGDVNNRYTLVKTFYDGLYKIFERNR</sequence>
<feature type="domain" description="Glycosyltransferase RgtA/B/C/D-like" evidence="9">
    <location>
        <begin position="57"/>
        <end position="217"/>
    </location>
</feature>
<dbReference type="InterPro" id="IPR050297">
    <property type="entry name" value="LipidA_mod_glycosyltrf_83"/>
</dbReference>
<feature type="transmembrane region" description="Helical" evidence="8">
    <location>
        <begin position="332"/>
        <end position="350"/>
    </location>
</feature>
<evidence type="ECO:0000313" key="10">
    <source>
        <dbReference type="EMBL" id="QEK77779.1"/>
    </source>
</evidence>
<dbReference type="OrthoDB" id="98609at2157"/>
<dbReference type="GO" id="GO:0008610">
    <property type="term" value="P:lipid biosynthetic process"/>
    <property type="evidence" value="ECO:0007669"/>
    <property type="project" value="UniProtKB-ARBA"/>
</dbReference>
<organism evidence="10 11">
    <name type="scientific">Pyrococcus furiosus (strain ATCC 43587 / DSM 3638 / JCM 8422 / Vc1)</name>
    <dbReference type="NCBI Taxonomy" id="186497"/>
    <lineage>
        <taxon>Archaea</taxon>
        <taxon>Methanobacteriati</taxon>
        <taxon>Methanobacteriota</taxon>
        <taxon>Thermococci</taxon>
        <taxon>Thermococcales</taxon>
        <taxon>Thermococcaceae</taxon>
        <taxon>Pyrococcus</taxon>
    </lineage>
</organism>
<dbReference type="RefSeq" id="WP_011011156.1">
    <property type="nucleotide sequence ID" value="NC_003413.1"/>
</dbReference>
<comment type="subcellular location">
    <subcellularLocation>
        <location evidence="1">Cell membrane</location>
        <topology evidence="1">Multi-pass membrane protein</topology>
    </subcellularLocation>
</comment>
<keyword evidence="2" id="KW-1003">Cell membrane</keyword>
<feature type="transmembrane region" description="Helical" evidence="8">
    <location>
        <begin position="131"/>
        <end position="148"/>
    </location>
</feature>
<feature type="transmembrane region" description="Helical" evidence="8">
    <location>
        <begin position="160"/>
        <end position="189"/>
    </location>
</feature>
<evidence type="ECO:0000256" key="2">
    <source>
        <dbReference type="ARBA" id="ARBA00022475"/>
    </source>
</evidence>
<dbReference type="GeneID" id="13301065"/>
<dbReference type="GO" id="GO:0005886">
    <property type="term" value="C:plasma membrane"/>
    <property type="evidence" value="ECO:0007669"/>
    <property type="project" value="UniProtKB-SubCell"/>
</dbReference>
<evidence type="ECO:0000313" key="11">
    <source>
        <dbReference type="Proteomes" id="UP000324354"/>
    </source>
</evidence>
<dbReference type="PANTHER" id="PTHR33908:SF11">
    <property type="entry name" value="MEMBRANE PROTEIN"/>
    <property type="match status" value="1"/>
</dbReference>
<name>A0A5C0XMA6_PYRFU</name>
<feature type="transmembrane region" description="Helical" evidence="8">
    <location>
        <begin position="251"/>
        <end position="270"/>
    </location>
</feature>
<evidence type="ECO:0000256" key="1">
    <source>
        <dbReference type="ARBA" id="ARBA00004651"/>
    </source>
</evidence>
<evidence type="ECO:0000256" key="6">
    <source>
        <dbReference type="ARBA" id="ARBA00022989"/>
    </source>
</evidence>
<gene>
    <name evidence="10" type="ORF">PFDSM3638_00145</name>
</gene>
<dbReference type="GO" id="GO:0016763">
    <property type="term" value="F:pentosyltransferase activity"/>
    <property type="evidence" value="ECO:0007669"/>
    <property type="project" value="TreeGrafter"/>
</dbReference>
<dbReference type="PANTHER" id="PTHR33908">
    <property type="entry name" value="MANNOSYLTRANSFERASE YKCB-RELATED"/>
    <property type="match status" value="1"/>
</dbReference>
<feature type="transmembrane region" description="Helical" evidence="8">
    <location>
        <begin position="7"/>
        <end position="24"/>
    </location>
</feature>
<feature type="transmembrane region" description="Helical" evidence="8">
    <location>
        <begin position="277"/>
        <end position="295"/>
    </location>
</feature>